<feature type="transmembrane region" description="Helical" evidence="1">
    <location>
        <begin position="181"/>
        <end position="199"/>
    </location>
</feature>
<evidence type="ECO:0000313" key="2">
    <source>
        <dbReference type="EMBL" id="MDN4479590.1"/>
    </source>
</evidence>
<keyword evidence="1" id="KW-0472">Membrane</keyword>
<feature type="transmembrane region" description="Helical" evidence="1">
    <location>
        <begin position="100"/>
        <end position="121"/>
    </location>
</feature>
<dbReference type="Proteomes" id="UP001172708">
    <property type="component" value="Unassembled WGS sequence"/>
</dbReference>
<feature type="transmembrane region" description="Helical" evidence="1">
    <location>
        <begin position="74"/>
        <end position="93"/>
    </location>
</feature>
<dbReference type="EMBL" id="JAUHQA010000001">
    <property type="protein sequence ID" value="MDN4479590.1"/>
    <property type="molecule type" value="Genomic_DNA"/>
</dbReference>
<keyword evidence="3" id="KW-1185">Reference proteome</keyword>
<keyword evidence="1" id="KW-1133">Transmembrane helix</keyword>
<proteinExistence type="predicted"/>
<organism evidence="2 3">
    <name type="scientific">Demequina muriae</name>
    <dbReference type="NCBI Taxonomy" id="3051664"/>
    <lineage>
        <taxon>Bacteria</taxon>
        <taxon>Bacillati</taxon>
        <taxon>Actinomycetota</taxon>
        <taxon>Actinomycetes</taxon>
        <taxon>Micrococcales</taxon>
        <taxon>Demequinaceae</taxon>
        <taxon>Demequina</taxon>
    </lineage>
</organism>
<evidence type="ECO:0000313" key="3">
    <source>
        <dbReference type="Proteomes" id="UP001172708"/>
    </source>
</evidence>
<protein>
    <submittedName>
        <fullName evidence="2">Uncharacterized protein</fullName>
    </submittedName>
</protein>
<sequence length="228" mass="23699">MTTAVPSLAASTVEATRPALALRMRRWALIAMPVLAGVLCTIATLADPAPGAVGPELDQAYTDGMAALQIKSFAFHWGYALWALPAVLIAASITQRGRAIANAAAVLGVFALATLPGMLMVDWIQSAIGQLHGPEAIAPVFALVEDQAWAFPLLQVPSMLGLFLALPLAMAALWRAGRVRWWGPAAALLAFIAFMVSAATWPGTVAATALLAIVAVALERATRHGAGS</sequence>
<feature type="transmembrane region" description="Helical" evidence="1">
    <location>
        <begin position="149"/>
        <end position="174"/>
    </location>
</feature>
<feature type="transmembrane region" description="Helical" evidence="1">
    <location>
        <begin position="27"/>
        <end position="46"/>
    </location>
</feature>
<dbReference type="RefSeq" id="WP_301140760.1">
    <property type="nucleotide sequence ID" value="NZ_JAUHQA010000001.1"/>
</dbReference>
<accession>A0ABT8GDT5</accession>
<gene>
    <name evidence="2" type="ORF">QQX02_01450</name>
</gene>
<evidence type="ECO:0000256" key="1">
    <source>
        <dbReference type="SAM" id="Phobius"/>
    </source>
</evidence>
<comment type="caution">
    <text evidence="2">The sequence shown here is derived from an EMBL/GenBank/DDBJ whole genome shotgun (WGS) entry which is preliminary data.</text>
</comment>
<name>A0ABT8GDT5_9MICO</name>
<reference evidence="2" key="1">
    <citation type="submission" date="2023-06" db="EMBL/GenBank/DDBJ databases">
        <title>Egi l300058.</title>
        <authorList>
            <person name="Gao L."/>
            <person name="Fang B.-Z."/>
            <person name="Li W.-J."/>
        </authorList>
    </citation>
    <scope>NUCLEOTIDE SEQUENCE</scope>
    <source>
        <strain evidence="2">EGI L300058</strain>
    </source>
</reference>
<keyword evidence="1" id="KW-0812">Transmembrane</keyword>